<dbReference type="PANTHER" id="PTHR33179">
    <property type="entry name" value="VQ MOTIF-CONTAINING PROTEIN"/>
    <property type="match status" value="1"/>
</dbReference>
<reference evidence="3" key="1">
    <citation type="journal article" date="2021" name="bioRxiv">
        <title>Whole Genome Assembly and Annotation of Northern Wild Rice, Zizania palustris L., Supports a Whole Genome Duplication in the Zizania Genus.</title>
        <authorList>
            <person name="Haas M."/>
            <person name="Kono T."/>
            <person name="Macchietto M."/>
            <person name="Millas R."/>
            <person name="McGilp L."/>
            <person name="Shao M."/>
            <person name="Duquette J."/>
            <person name="Hirsch C.N."/>
            <person name="Kimball J."/>
        </authorList>
    </citation>
    <scope>NUCLEOTIDE SEQUENCE</scope>
    <source>
        <tissue evidence="3">Fresh leaf tissue</tissue>
    </source>
</reference>
<dbReference type="InterPro" id="IPR008889">
    <property type="entry name" value="VQ"/>
</dbReference>
<dbReference type="EMBL" id="JAAALK010000286">
    <property type="protein sequence ID" value="KAG8063585.1"/>
    <property type="molecule type" value="Genomic_DNA"/>
</dbReference>
<name>A0A8J5VEN6_ZIZPA</name>
<protein>
    <recommendedName>
        <fullName evidence="2">VQ domain-containing protein</fullName>
    </recommendedName>
</protein>
<keyword evidence="4" id="KW-1185">Reference proteome</keyword>
<sequence>MDAASCVGVAPSALLSRSFADDAIARALHFSLCDYSPLVPEQPHHSVATDDVLGACGAAATPAVVFPRATTPLPSPPSVRFRLGPGGGRRAGKRRPRPSKRAPTTYISTDAATFRLMVQQVTGAQIEQKDDACHGLFMPSPPFDVVEQPTWLPADPTACVASYIPRHLPAPAEAAAEKPCFPTLDSWNVMYGKEDEVV</sequence>
<feature type="compositionally biased region" description="Basic residues" evidence="1">
    <location>
        <begin position="90"/>
        <end position="100"/>
    </location>
</feature>
<dbReference type="AlphaFoldDB" id="A0A8J5VEN6"/>
<organism evidence="3 4">
    <name type="scientific">Zizania palustris</name>
    <name type="common">Northern wild rice</name>
    <dbReference type="NCBI Taxonomy" id="103762"/>
    <lineage>
        <taxon>Eukaryota</taxon>
        <taxon>Viridiplantae</taxon>
        <taxon>Streptophyta</taxon>
        <taxon>Embryophyta</taxon>
        <taxon>Tracheophyta</taxon>
        <taxon>Spermatophyta</taxon>
        <taxon>Magnoliopsida</taxon>
        <taxon>Liliopsida</taxon>
        <taxon>Poales</taxon>
        <taxon>Poaceae</taxon>
        <taxon>BOP clade</taxon>
        <taxon>Oryzoideae</taxon>
        <taxon>Oryzeae</taxon>
        <taxon>Zizaniinae</taxon>
        <taxon>Zizania</taxon>
    </lineage>
</organism>
<accession>A0A8J5VEN6</accession>
<dbReference type="InterPro" id="IPR039609">
    <property type="entry name" value="VQ_15/22"/>
</dbReference>
<evidence type="ECO:0000259" key="2">
    <source>
        <dbReference type="Pfam" id="PF05678"/>
    </source>
</evidence>
<feature type="domain" description="VQ" evidence="2">
    <location>
        <begin position="101"/>
        <end position="124"/>
    </location>
</feature>
<dbReference type="OrthoDB" id="780868at2759"/>
<dbReference type="GO" id="GO:0005634">
    <property type="term" value="C:nucleus"/>
    <property type="evidence" value="ECO:0007669"/>
    <property type="project" value="TreeGrafter"/>
</dbReference>
<dbReference type="GO" id="GO:0005516">
    <property type="term" value="F:calmodulin binding"/>
    <property type="evidence" value="ECO:0007669"/>
    <property type="project" value="TreeGrafter"/>
</dbReference>
<dbReference type="GO" id="GO:0006970">
    <property type="term" value="P:response to osmotic stress"/>
    <property type="evidence" value="ECO:0007669"/>
    <property type="project" value="TreeGrafter"/>
</dbReference>
<proteinExistence type="predicted"/>
<dbReference type="PANTHER" id="PTHR33179:SF11">
    <property type="entry name" value="OS03G0320600 PROTEIN"/>
    <property type="match status" value="1"/>
</dbReference>
<dbReference type="Proteomes" id="UP000729402">
    <property type="component" value="Unassembled WGS sequence"/>
</dbReference>
<reference evidence="3" key="2">
    <citation type="submission" date="2021-02" db="EMBL/GenBank/DDBJ databases">
        <authorList>
            <person name="Kimball J.A."/>
            <person name="Haas M.W."/>
            <person name="Macchietto M."/>
            <person name="Kono T."/>
            <person name="Duquette J."/>
            <person name="Shao M."/>
        </authorList>
    </citation>
    <scope>NUCLEOTIDE SEQUENCE</scope>
    <source>
        <tissue evidence="3">Fresh leaf tissue</tissue>
    </source>
</reference>
<evidence type="ECO:0000313" key="3">
    <source>
        <dbReference type="EMBL" id="KAG8063585.1"/>
    </source>
</evidence>
<evidence type="ECO:0000256" key="1">
    <source>
        <dbReference type="SAM" id="MobiDB-lite"/>
    </source>
</evidence>
<gene>
    <name evidence="3" type="ORF">GUJ93_ZPchr0003g18532</name>
</gene>
<dbReference type="Pfam" id="PF05678">
    <property type="entry name" value="VQ"/>
    <property type="match status" value="1"/>
</dbReference>
<comment type="caution">
    <text evidence="3">The sequence shown here is derived from an EMBL/GenBank/DDBJ whole genome shotgun (WGS) entry which is preliminary data.</text>
</comment>
<evidence type="ECO:0000313" key="4">
    <source>
        <dbReference type="Proteomes" id="UP000729402"/>
    </source>
</evidence>
<feature type="region of interest" description="Disordered" evidence="1">
    <location>
        <begin position="75"/>
        <end position="103"/>
    </location>
</feature>